<evidence type="ECO:0000256" key="2">
    <source>
        <dbReference type="SAM" id="SignalP"/>
    </source>
</evidence>
<organism evidence="4 5">
    <name type="scientific">Chlamydomonas schloesseri</name>
    <dbReference type="NCBI Taxonomy" id="2026947"/>
    <lineage>
        <taxon>Eukaryota</taxon>
        <taxon>Viridiplantae</taxon>
        <taxon>Chlorophyta</taxon>
        <taxon>core chlorophytes</taxon>
        <taxon>Chlorophyceae</taxon>
        <taxon>CS clade</taxon>
        <taxon>Chlamydomonadales</taxon>
        <taxon>Chlamydomonadaceae</taxon>
        <taxon>Chlamydomonas</taxon>
    </lineage>
</organism>
<feature type="compositionally biased region" description="Low complexity" evidence="1">
    <location>
        <begin position="198"/>
        <end position="207"/>
    </location>
</feature>
<dbReference type="InterPro" id="IPR052636">
    <property type="entry name" value="UDP-D-xylose:L-fucose_XylT"/>
</dbReference>
<dbReference type="PANTHER" id="PTHR47032:SF1">
    <property type="entry name" value="UDP-D-XYLOSE:L-FUCOSE ALPHA-1,3-D-XYLOSYLTRANSFERASE-RELATED"/>
    <property type="match status" value="1"/>
</dbReference>
<dbReference type="PANTHER" id="PTHR47032">
    <property type="entry name" value="UDP-D-XYLOSE:L-FUCOSE ALPHA-1,3-D-XYLOSYLTRANSFERASE-RELATED"/>
    <property type="match status" value="1"/>
</dbReference>
<feature type="region of interest" description="Disordered" evidence="1">
    <location>
        <begin position="353"/>
        <end position="427"/>
    </location>
</feature>
<dbReference type="OrthoDB" id="539941at2759"/>
<feature type="chain" id="PRO_5032502446" description="Nucleotide-diphospho-sugar transferase domain-containing protein" evidence="2">
    <location>
        <begin position="24"/>
        <end position="479"/>
    </location>
</feature>
<feature type="compositionally biased region" description="Basic residues" evidence="1">
    <location>
        <begin position="142"/>
        <end position="155"/>
    </location>
</feature>
<feature type="signal peptide" evidence="2">
    <location>
        <begin position="1"/>
        <end position="23"/>
    </location>
</feature>
<accession>A0A835WN61</accession>
<name>A0A835WN61_9CHLO</name>
<comment type="caution">
    <text evidence="4">The sequence shown here is derived from an EMBL/GenBank/DDBJ whole genome shotgun (WGS) entry which is preliminary data.</text>
</comment>
<dbReference type="AlphaFoldDB" id="A0A835WN61"/>
<protein>
    <recommendedName>
        <fullName evidence="3">Nucleotide-diphospho-sugar transferase domain-containing protein</fullName>
    </recommendedName>
</protein>
<evidence type="ECO:0000313" key="5">
    <source>
        <dbReference type="Proteomes" id="UP000613740"/>
    </source>
</evidence>
<feature type="compositionally biased region" description="Basic residues" evidence="1">
    <location>
        <begin position="171"/>
        <end position="183"/>
    </location>
</feature>
<feature type="compositionally biased region" description="Gly residues" evidence="1">
    <location>
        <begin position="364"/>
        <end position="376"/>
    </location>
</feature>
<proteinExistence type="predicted"/>
<evidence type="ECO:0000313" key="4">
    <source>
        <dbReference type="EMBL" id="KAG2450883.1"/>
    </source>
</evidence>
<dbReference type="InterPro" id="IPR005069">
    <property type="entry name" value="Nucl-diP-sugar_transferase"/>
</dbReference>
<evidence type="ECO:0000256" key="1">
    <source>
        <dbReference type="SAM" id="MobiDB-lite"/>
    </source>
</evidence>
<dbReference type="EMBL" id="JAEHOD010000010">
    <property type="protein sequence ID" value="KAG2450883.1"/>
    <property type="molecule type" value="Genomic_DNA"/>
</dbReference>
<reference evidence="4" key="1">
    <citation type="journal article" date="2020" name="bioRxiv">
        <title>Comparative genomics of Chlamydomonas.</title>
        <authorList>
            <person name="Craig R.J."/>
            <person name="Hasan A.R."/>
            <person name="Ness R.W."/>
            <person name="Keightley P.D."/>
        </authorList>
    </citation>
    <scope>NUCLEOTIDE SEQUENCE</scope>
    <source>
        <strain evidence="4">CCAP 11/173</strain>
    </source>
</reference>
<dbReference type="Proteomes" id="UP000613740">
    <property type="component" value="Unassembled WGS sequence"/>
</dbReference>
<keyword evidence="2" id="KW-0732">Signal</keyword>
<dbReference type="Pfam" id="PF03407">
    <property type="entry name" value="Nucleotid_trans"/>
    <property type="match status" value="1"/>
</dbReference>
<feature type="domain" description="Nucleotide-diphospho-sugar transferase" evidence="3">
    <location>
        <begin position="48"/>
        <end position="130"/>
    </location>
</feature>
<dbReference type="GO" id="GO:0005794">
    <property type="term" value="C:Golgi apparatus"/>
    <property type="evidence" value="ECO:0007669"/>
    <property type="project" value="TreeGrafter"/>
</dbReference>
<feature type="compositionally biased region" description="Low complexity" evidence="1">
    <location>
        <begin position="156"/>
        <end position="170"/>
    </location>
</feature>
<keyword evidence="5" id="KW-1185">Reference proteome</keyword>
<evidence type="ECO:0000259" key="3">
    <source>
        <dbReference type="Pfam" id="PF03407"/>
    </source>
</evidence>
<sequence length="479" mass="52090">MANEEALQHTASLLLLSLSRVVASEGRHAGRTLDRGTVLVTWTPREMEMCQQLPYKHCCVLDTEHRTSGSMGFHGQGFNALGFAKVKYILNALALGHDVLFLDADTLVLQDPLPYLLGRGADMSTSLDRCVVFNDTLAYRRHRPTSKSSSSRRRLSSSSSGRSVRSSGSHHSARASSHHHHHGSSATSDKSQSAGHPDASASTTASDAALDASTSTIGTPSTGATSATATDPDYLSWRWPLPPSNIGMLYFKATAGVTRCVYSWMSDMRFEVDLNPKMWDQDMYGRVLSKCATLLGLRWQAMDPRLFQSACFKECGCAYEDADIGQPDRVGRDGGHFPYMARAEAMAAVQAASGADTAVPGEDSGVGDGDGGGRGAAGEFDGITVDGDDGRRLRTRAPAAGEVGEEGEREQAPQQEQRRQEQQDPESWEFEYMCDPAAFQGWVARHFPCSGLAPIKAQLMTNLLRGLQEHMPVRIRYRP</sequence>
<gene>
    <name evidence="4" type="ORF">HYH02_004715</name>
</gene>
<feature type="region of interest" description="Disordered" evidence="1">
    <location>
        <begin position="142"/>
        <end position="207"/>
    </location>
</feature>
<dbReference type="GO" id="GO:0016757">
    <property type="term" value="F:glycosyltransferase activity"/>
    <property type="evidence" value="ECO:0007669"/>
    <property type="project" value="TreeGrafter"/>
</dbReference>